<dbReference type="GO" id="GO:0046872">
    <property type="term" value="F:metal ion binding"/>
    <property type="evidence" value="ECO:0007669"/>
    <property type="project" value="UniProtKB-KW"/>
</dbReference>
<proteinExistence type="predicted"/>
<dbReference type="PANTHER" id="PTHR11085:SF10">
    <property type="entry name" value="NAD-DEPENDENT PROTEIN DEACYLASE SIRTUIN-5, MITOCHONDRIAL-RELATED"/>
    <property type="match status" value="1"/>
</dbReference>
<dbReference type="EMBL" id="JAPMKU010000002">
    <property type="protein sequence ID" value="MCX7468422.1"/>
    <property type="molecule type" value="Genomic_DNA"/>
</dbReference>
<feature type="active site" description="Proton acceptor" evidence="4">
    <location>
        <position position="149"/>
    </location>
</feature>
<dbReference type="GO" id="GO:0017136">
    <property type="term" value="F:histone deacetylase activity, NAD-dependent"/>
    <property type="evidence" value="ECO:0007669"/>
    <property type="project" value="TreeGrafter"/>
</dbReference>
<evidence type="ECO:0000313" key="8">
    <source>
        <dbReference type="Proteomes" id="UP001071478"/>
    </source>
</evidence>
<dbReference type="PANTHER" id="PTHR11085">
    <property type="entry name" value="NAD-DEPENDENT PROTEIN DEACYLASE SIRTUIN-5, MITOCHONDRIAL-RELATED"/>
    <property type="match status" value="1"/>
</dbReference>
<sequence length="311" mass="33546">MTSFTPDIARIHDSALRSISRVVRETVRPTPPDEALSATAHALRRSGALVLTGAGVSTDSGIPDYRGPAGSLTRGRPMTYQEFRHDPEALHRYWARSFIGWRHMAGARPNRTHHTLVELERAGMITGIVTQNVDGLHTTAGSRTVIGLHGDLSVVTCLRCGTREPRHELDHRLDAANPGYLERALTAGTGNVRPDGDIDLTPDVVTRFRLVGCTSCGSTLLKPDVVYFGEPVPTGRRDAVGRLLHDSRALIVMGSSLAVMSGYRIALDACRAGLPLIVINGGPGRADTRADVLWRTGVADASDRILDALDL</sequence>
<dbReference type="Gene3D" id="3.40.50.1220">
    <property type="entry name" value="TPP-binding domain"/>
    <property type="match status" value="1"/>
</dbReference>
<feature type="binding site" evidence="4">
    <location>
        <position position="213"/>
    </location>
    <ligand>
        <name>Zn(2+)</name>
        <dbReference type="ChEBI" id="CHEBI:29105"/>
    </ligand>
</feature>
<evidence type="ECO:0000256" key="2">
    <source>
        <dbReference type="ARBA" id="ARBA00022679"/>
    </source>
</evidence>
<dbReference type="Gene3D" id="3.30.1600.10">
    <property type="entry name" value="SIR2/SIRT2 'Small Domain"/>
    <property type="match status" value="1"/>
</dbReference>
<evidence type="ECO:0000256" key="4">
    <source>
        <dbReference type="PROSITE-ProRule" id="PRU00236"/>
    </source>
</evidence>
<organism evidence="7 8">
    <name type="scientific">Corynebacterium pygosceleis</name>
    <dbReference type="NCBI Taxonomy" id="2800406"/>
    <lineage>
        <taxon>Bacteria</taxon>
        <taxon>Bacillati</taxon>
        <taxon>Actinomycetota</taxon>
        <taxon>Actinomycetes</taxon>
        <taxon>Mycobacteriales</taxon>
        <taxon>Corynebacteriaceae</taxon>
        <taxon>Corynebacterium</taxon>
    </lineage>
</organism>
<dbReference type="EMBL" id="JAPMKV010000004">
    <property type="protein sequence ID" value="MCX7445153.1"/>
    <property type="molecule type" value="Genomic_DNA"/>
</dbReference>
<dbReference type="SUPFAM" id="SSF52467">
    <property type="entry name" value="DHS-like NAD/FAD-binding domain"/>
    <property type="match status" value="1"/>
</dbReference>
<keyword evidence="4" id="KW-0479">Metal-binding</keyword>
<feature type="domain" description="Deacetylase sirtuin-type" evidence="5">
    <location>
        <begin position="29"/>
        <end position="311"/>
    </location>
</feature>
<dbReference type="InterPro" id="IPR026591">
    <property type="entry name" value="Sirtuin_cat_small_dom_sf"/>
</dbReference>
<feature type="binding site" evidence="4">
    <location>
        <position position="157"/>
    </location>
    <ligand>
        <name>Zn(2+)</name>
        <dbReference type="ChEBI" id="CHEBI:29105"/>
    </ligand>
</feature>
<dbReference type="Pfam" id="PF02146">
    <property type="entry name" value="SIR2"/>
    <property type="match status" value="1"/>
</dbReference>
<evidence type="ECO:0000259" key="5">
    <source>
        <dbReference type="PROSITE" id="PS50305"/>
    </source>
</evidence>
<dbReference type="InterPro" id="IPR003000">
    <property type="entry name" value="Sirtuin"/>
</dbReference>
<feature type="binding site" evidence="4">
    <location>
        <position position="160"/>
    </location>
    <ligand>
        <name>Zn(2+)</name>
        <dbReference type="ChEBI" id="CHEBI:29105"/>
    </ligand>
</feature>
<comment type="caution">
    <text evidence="7">The sequence shown here is derived from an EMBL/GenBank/DDBJ whole genome shotgun (WGS) entry which is preliminary data.</text>
</comment>
<dbReference type="InterPro" id="IPR029035">
    <property type="entry name" value="DHS-like_NAD/FAD-binding_dom"/>
</dbReference>
<dbReference type="EC" id="2.3.1.286" evidence="1"/>
<evidence type="ECO:0000313" key="7">
    <source>
        <dbReference type="EMBL" id="MCX7468422.1"/>
    </source>
</evidence>
<keyword evidence="9" id="KW-1185">Reference proteome</keyword>
<evidence type="ECO:0000313" key="9">
    <source>
        <dbReference type="Proteomes" id="UP001081709"/>
    </source>
</evidence>
<dbReference type="GO" id="GO:0070403">
    <property type="term" value="F:NAD+ binding"/>
    <property type="evidence" value="ECO:0007669"/>
    <property type="project" value="InterPro"/>
</dbReference>
<name>A0A9Q4C817_9CORY</name>
<dbReference type="InterPro" id="IPR026590">
    <property type="entry name" value="Ssirtuin_cat_dom"/>
</dbReference>
<feature type="binding site" evidence="4">
    <location>
        <position position="216"/>
    </location>
    <ligand>
        <name>Zn(2+)</name>
        <dbReference type="ChEBI" id="CHEBI:29105"/>
    </ligand>
</feature>
<keyword evidence="3" id="KW-0520">NAD</keyword>
<dbReference type="Proteomes" id="UP001071478">
    <property type="component" value="Unassembled WGS sequence"/>
</dbReference>
<keyword evidence="4" id="KW-0862">Zinc</keyword>
<protein>
    <recommendedName>
        <fullName evidence="1">protein acetyllysine N-acetyltransferase</fullName>
        <ecNumber evidence="1">2.3.1.286</ecNumber>
    </recommendedName>
</protein>
<keyword evidence="2" id="KW-0808">Transferase</keyword>
<dbReference type="InterPro" id="IPR050134">
    <property type="entry name" value="NAD-dep_sirtuin_deacylases"/>
</dbReference>
<gene>
    <name evidence="6" type="ORF">OS125_07830</name>
    <name evidence="7" type="ORF">OS129_05970</name>
</gene>
<evidence type="ECO:0000313" key="6">
    <source>
        <dbReference type="EMBL" id="MCX7445153.1"/>
    </source>
</evidence>
<evidence type="ECO:0000256" key="3">
    <source>
        <dbReference type="ARBA" id="ARBA00023027"/>
    </source>
</evidence>
<reference evidence="7" key="1">
    <citation type="submission" date="2022-11" db="EMBL/GenBank/DDBJ databases">
        <title>Corynebacterium sp. isolated from Penguins.</title>
        <authorList>
            <person name="Sedlar K."/>
            <person name="Svec P."/>
        </authorList>
    </citation>
    <scope>NUCLEOTIDE SEQUENCE</scope>
    <source>
        <strain evidence="6">P7003</strain>
        <strain evidence="7">P7374</strain>
    </source>
</reference>
<dbReference type="RefSeq" id="WP_248167515.1">
    <property type="nucleotide sequence ID" value="NZ_JALNJA010000002.1"/>
</dbReference>
<evidence type="ECO:0000256" key="1">
    <source>
        <dbReference type="ARBA" id="ARBA00012928"/>
    </source>
</evidence>
<dbReference type="AlphaFoldDB" id="A0A9Q4C817"/>
<dbReference type="PROSITE" id="PS50305">
    <property type="entry name" value="SIRTUIN"/>
    <property type="match status" value="1"/>
</dbReference>
<accession>A0A9Q4C817</accession>
<dbReference type="Proteomes" id="UP001081709">
    <property type="component" value="Unassembled WGS sequence"/>
</dbReference>